<evidence type="ECO:0000313" key="1">
    <source>
        <dbReference type="EMBL" id="PHT64849.1"/>
    </source>
</evidence>
<dbReference type="AlphaFoldDB" id="A0A2G2Y579"/>
<name>A0A2G2Y579_CAPAN</name>
<dbReference type="Proteomes" id="UP000222542">
    <property type="component" value="Unassembled WGS sequence"/>
</dbReference>
<evidence type="ECO:0000313" key="2">
    <source>
        <dbReference type="Proteomes" id="UP000222542"/>
    </source>
</evidence>
<proteinExistence type="predicted"/>
<sequence length="144" mass="15636">MAEDAEKLACPLSSIPFFRVKCVCDGLVVVIVSSDVLHDPGPIHLLWNPSTREYYSGLSCPRVSSLVSFSISKEMYGEIPVSKEILLSFLGNNYAGVSVLDGMLCVNCGIGLLGAGGAYKFRILKDYGIAHYRRSLDSEALTKI</sequence>
<accession>A0A2G2Y579</accession>
<reference evidence="1 2" key="2">
    <citation type="journal article" date="2017" name="Genome Biol.">
        <title>New reference genome sequences of hot pepper reveal the massive evolution of plant disease-resistance genes by retroduplication.</title>
        <authorList>
            <person name="Kim S."/>
            <person name="Park J."/>
            <person name="Yeom S.I."/>
            <person name="Kim Y.M."/>
            <person name="Seo E."/>
            <person name="Kim K.T."/>
            <person name="Kim M.S."/>
            <person name="Lee J.M."/>
            <person name="Cheong K."/>
            <person name="Shin H.S."/>
            <person name="Kim S.B."/>
            <person name="Han K."/>
            <person name="Lee J."/>
            <person name="Park M."/>
            <person name="Lee H.A."/>
            <person name="Lee H.Y."/>
            <person name="Lee Y."/>
            <person name="Oh S."/>
            <person name="Lee J.H."/>
            <person name="Choi E."/>
            <person name="Choi E."/>
            <person name="Lee S.E."/>
            <person name="Jeon J."/>
            <person name="Kim H."/>
            <person name="Choi G."/>
            <person name="Song H."/>
            <person name="Lee J."/>
            <person name="Lee S.C."/>
            <person name="Kwon J.K."/>
            <person name="Lee H.Y."/>
            <person name="Koo N."/>
            <person name="Hong Y."/>
            <person name="Kim R.W."/>
            <person name="Kang W.H."/>
            <person name="Huh J.H."/>
            <person name="Kang B.C."/>
            <person name="Yang T.J."/>
            <person name="Lee Y.H."/>
            <person name="Bennetzen J.L."/>
            <person name="Choi D."/>
        </authorList>
    </citation>
    <scope>NUCLEOTIDE SEQUENCE [LARGE SCALE GENOMIC DNA]</scope>
    <source>
        <strain evidence="2">cv. CM334</strain>
    </source>
</reference>
<comment type="caution">
    <text evidence="1">The sequence shown here is derived from an EMBL/GenBank/DDBJ whole genome shotgun (WGS) entry which is preliminary data.</text>
</comment>
<keyword evidence="2" id="KW-1185">Reference proteome</keyword>
<dbReference type="EMBL" id="AYRZ02000012">
    <property type="protein sequence ID" value="PHT64849.1"/>
    <property type="molecule type" value="Genomic_DNA"/>
</dbReference>
<protein>
    <submittedName>
        <fullName evidence="1">Uncharacterized protein</fullName>
    </submittedName>
</protein>
<reference evidence="1 2" key="1">
    <citation type="journal article" date="2014" name="Nat. Genet.">
        <title>Genome sequence of the hot pepper provides insights into the evolution of pungency in Capsicum species.</title>
        <authorList>
            <person name="Kim S."/>
            <person name="Park M."/>
            <person name="Yeom S.I."/>
            <person name="Kim Y.M."/>
            <person name="Lee J.M."/>
            <person name="Lee H.A."/>
            <person name="Seo E."/>
            <person name="Choi J."/>
            <person name="Cheong K."/>
            <person name="Kim K.T."/>
            <person name="Jung K."/>
            <person name="Lee G.W."/>
            <person name="Oh S.K."/>
            <person name="Bae C."/>
            <person name="Kim S.B."/>
            <person name="Lee H.Y."/>
            <person name="Kim S.Y."/>
            <person name="Kim M.S."/>
            <person name="Kang B.C."/>
            <person name="Jo Y.D."/>
            <person name="Yang H.B."/>
            <person name="Jeong H.J."/>
            <person name="Kang W.H."/>
            <person name="Kwon J.K."/>
            <person name="Shin C."/>
            <person name="Lim J.Y."/>
            <person name="Park J.H."/>
            <person name="Huh J.H."/>
            <person name="Kim J.S."/>
            <person name="Kim B.D."/>
            <person name="Cohen O."/>
            <person name="Paran I."/>
            <person name="Suh M.C."/>
            <person name="Lee S.B."/>
            <person name="Kim Y.K."/>
            <person name="Shin Y."/>
            <person name="Noh S.J."/>
            <person name="Park J."/>
            <person name="Seo Y.S."/>
            <person name="Kwon S.Y."/>
            <person name="Kim H.A."/>
            <person name="Park J.M."/>
            <person name="Kim H.J."/>
            <person name="Choi S.B."/>
            <person name="Bosland P.W."/>
            <person name="Reeves G."/>
            <person name="Jo S.H."/>
            <person name="Lee B.W."/>
            <person name="Cho H.T."/>
            <person name="Choi H.S."/>
            <person name="Lee M.S."/>
            <person name="Yu Y."/>
            <person name="Do Choi Y."/>
            <person name="Park B.S."/>
            <person name="van Deynze A."/>
            <person name="Ashrafi H."/>
            <person name="Hill T."/>
            <person name="Kim W.T."/>
            <person name="Pai H.S."/>
            <person name="Ahn H.K."/>
            <person name="Yeam I."/>
            <person name="Giovannoni J.J."/>
            <person name="Rose J.K."/>
            <person name="Sorensen I."/>
            <person name="Lee S.J."/>
            <person name="Kim R.W."/>
            <person name="Choi I.Y."/>
            <person name="Choi B.S."/>
            <person name="Lim J.S."/>
            <person name="Lee Y.H."/>
            <person name="Choi D."/>
        </authorList>
    </citation>
    <scope>NUCLEOTIDE SEQUENCE [LARGE SCALE GENOMIC DNA]</scope>
    <source>
        <strain evidence="2">cv. CM334</strain>
    </source>
</reference>
<organism evidence="1 2">
    <name type="scientific">Capsicum annuum</name>
    <name type="common">Capsicum pepper</name>
    <dbReference type="NCBI Taxonomy" id="4072"/>
    <lineage>
        <taxon>Eukaryota</taxon>
        <taxon>Viridiplantae</taxon>
        <taxon>Streptophyta</taxon>
        <taxon>Embryophyta</taxon>
        <taxon>Tracheophyta</taxon>
        <taxon>Spermatophyta</taxon>
        <taxon>Magnoliopsida</taxon>
        <taxon>eudicotyledons</taxon>
        <taxon>Gunneridae</taxon>
        <taxon>Pentapetalae</taxon>
        <taxon>asterids</taxon>
        <taxon>lamiids</taxon>
        <taxon>Solanales</taxon>
        <taxon>Solanaceae</taxon>
        <taxon>Solanoideae</taxon>
        <taxon>Capsiceae</taxon>
        <taxon>Capsicum</taxon>
    </lineage>
</organism>
<gene>
    <name evidence="1" type="ORF">T459_29274</name>
</gene>
<dbReference type="Gramene" id="PHT64849">
    <property type="protein sequence ID" value="PHT64849"/>
    <property type="gene ID" value="T459_29274"/>
</dbReference>